<dbReference type="RefSeq" id="XP_029738038.1">
    <property type="nucleotide sequence ID" value="XM_029885472.1"/>
</dbReference>
<feature type="compositionally biased region" description="Acidic residues" evidence="4">
    <location>
        <begin position="170"/>
        <end position="184"/>
    </location>
</feature>
<dbReference type="EMBL" id="SRRM01000018">
    <property type="protein sequence ID" value="TKY86053.1"/>
    <property type="molecule type" value="Genomic_DNA"/>
</dbReference>
<dbReference type="GO" id="GO:0030690">
    <property type="term" value="C:Noc1p-Noc2p complex"/>
    <property type="evidence" value="ECO:0007669"/>
    <property type="project" value="TreeGrafter"/>
</dbReference>
<dbReference type="PANTHER" id="PTHR12687:SF4">
    <property type="entry name" value="NUCLEOLAR COMPLEX PROTEIN 2 HOMOLOG"/>
    <property type="match status" value="1"/>
</dbReference>
<evidence type="ECO:0000256" key="4">
    <source>
        <dbReference type="SAM" id="MobiDB-lite"/>
    </source>
</evidence>
<dbReference type="InterPro" id="IPR005343">
    <property type="entry name" value="Noc2"/>
</dbReference>
<reference evidence="5 6" key="1">
    <citation type="submission" date="2019-05" db="EMBL/GenBank/DDBJ databases">
        <title>Sporisorium graminicola CBS 10092 draft sequencing and annotation.</title>
        <authorList>
            <person name="Solano-Gonzalez S."/>
            <person name="Caddick M.X."/>
            <person name="Darby A."/>
        </authorList>
    </citation>
    <scope>NUCLEOTIDE SEQUENCE [LARGE SCALE GENOMIC DNA]</scope>
    <source>
        <strain evidence="5 6">CBS 10092</strain>
    </source>
</reference>
<feature type="region of interest" description="Disordered" evidence="4">
    <location>
        <begin position="1"/>
        <end position="148"/>
    </location>
</feature>
<feature type="compositionally biased region" description="Basic residues" evidence="4">
    <location>
        <begin position="1"/>
        <end position="12"/>
    </location>
</feature>
<evidence type="ECO:0008006" key="7">
    <source>
        <dbReference type="Google" id="ProtNLM"/>
    </source>
</evidence>
<sequence length="739" mass="83733">MGKQTKSTKKFMRTQLDGTIKRRRDHQKKRKVIERSAAAKKQKQLRNTGKKGRGAKESEAPEDLAEFDDDVDVAEKMEAGGKLKGMSVDDFLGGGFKSAAGDGDEEDEEDEDAEEDGEEDADDLDDVEDMSDDEEGAGMHAQDLEKLKEKDPEFYAYLQENDKELLEFGQESDDDQDEDDESAQEEERPSKTKASSSKAAQVETGPQRVTLKMLAGWQKSMLTHRSLKALRRLLIAFRCAVKPEEEDQRPQGASFIIEEARVFNKLVLTALKYTPVVLQHHVPITEDKHGNIKIPSNNKKWNLIKKPIQSYFSNLFQLTETLTEPRMLEIVVRDSTRMVPYALCIPKTTRDFVKVALNLWSSQVSEDGVRMSAFLTLRRLGMSGGTASLENVLRGVYSSYIQSSRSVSVHTQPMLNLMKNTAVELYLLDSDVAYTQAFGFIRQLAIHLRNCVKTKTKDAFKAVLNWQFVSAIDFWSLLLARACDQESERQAGFESPLKPLIYPLVQVATGVVGLVPNSRYFPYRLHLLKAMMRIVTRTGTYIPLAPSILSVFESPEFQRKLKGSTAAPIDFSTTLRAPTQLVRTRPYSNQLLSEYSLVLLEFLASQSRSIAFPELVLPLQIQLKRLSKSTTNAKFQTEAKQLLDKSHQTALWVGKQRDAIDFTPKDLDKVKDWEMDAKENPLEGMLRLAKKVRAKQEALIKAQAQVVRDDDDEDESDEDDEEDEEEDDDEMEVEDEDDE</sequence>
<keyword evidence="6" id="KW-1185">Reference proteome</keyword>
<name>A0A4U7KPB0_9BASI</name>
<keyword evidence="3" id="KW-0539">Nucleus</keyword>
<dbReference type="SUPFAM" id="SSF48371">
    <property type="entry name" value="ARM repeat"/>
    <property type="match status" value="1"/>
</dbReference>
<dbReference type="InterPro" id="IPR016024">
    <property type="entry name" value="ARM-type_fold"/>
</dbReference>
<comment type="caution">
    <text evidence="5">The sequence shown here is derived from an EMBL/GenBank/DDBJ whole genome shotgun (WGS) entry which is preliminary data.</text>
</comment>
<dbReference type="KEGG" id="sgra:EX895_004878"/>
<gene>
    <name evidence="5" type="ORF">EX895_004878</name>
</gene>
<feature type="compositionally biased region" description="Basic residues" evidence="4">
    <location>
        <begin position="21"/>
        <end position="53"/>
    </location>
</feature>
<organism evidence="5 6">
    <name type="scientific">Sporisorium graminicola</name>
    <dbReference type="NCBI Taxonomy" id="280036"/>
    <lineage>
        <taxon>Eukaryota</taxon>
        <taxon>Fungi</taxon>
        <taxon>Dikarya</taxon>
        <taxon>Basidiomycota</taxon>
        <taxon>Ustilaginomycotina</taxon>
        <taxon>Ustilaginomycetes</taxon>
        <taxon>Ustilaginales</taxon>
        <taxon>Ustilaginaceae</taxon>
        <taxon>Sporisorium</taxon>
    </lineage>
</organism>
<protein>
    <recommendedName>
        <fullName evidence="7">Nucleolar complex protein 2</fullName>
    </recommendedName>
</protein>
<comment type="similarity">
    <text evidence="2">Belongs to the NOC2 family.</text>
</comment>
<comment type="subcellular location">
    <subcellularLocation>
        <location evidence="1">Nucleus</location>
    </subcellularLocation>
</comment>
<evidence type="ECO:0000256" key="2">
    <source>
        <dbReference type="ARBA" id="ARBA00005907"/>
    </source>
</evidence>
<feature type="compositionally biased region" description="Acidic residues" evidence="4">
    <location>
        <begin position="102"/>
        <end position="136"/>
    </location>
</feature>
<dbReference type="Pfam" id="PF03715">
    <property type="entry name" value="Noc2"/>
    <property type="match status" value="1"/>
</dbReference>
<feature type="region of interest" description="Disordered" evidence="4">
    <location>
        <begin position="170"/>
        <end position="205"/>
    </location>
</feature>
<dbReference type="GO" id="GO:0005654">
    <property type="term" value="C:nucleoplasm"/>
    <property type="evidence" value="ECO:0007669"/>
    <property type="project" value="TreeGrafter"/>
</dbReference>
<feature type="region of interest" description="Disordered" evidence="4">
    <location>
        <begin position="701"/>
        <end position="739"/>
    </location>
</feature>
<dbReference type="PANTHER" id="PTHR12687">
    <property type="entry name" value="NUCLEOLAR COMPLEX 2 AND RAD4-RELATED"/>
    <property type="match status" value="1"/>
</dbReference>
<dbReference type="AlphaFoldDB" id="A0A4U7KPB0"/>
<dbReference type="Proteomes" id="UP000306050">
    <property type="component" value="Chromosome SGRAM_5"/>
</dbReference>
<evidence type="ECO:0000256" key="1">
    <source>
        <dbReference type="ARBA" id="ARBA00004123"/>
    </source>
</evidence>
<dbReference type="GO" id="GO:0005730">
    <property type="term" value="C:nucleolus"/>
    <property type="evidence" value="ECO:0007669"/>
    <property type="project" value="TreeGrafter"/>
</dbReference>
<dbReference type="GeneID" id="40727773"/>
<feature type="compositionally biased region" description="Acidic residues" evidence="4">
    <location>
        <begin position="709"/>
        <end position="739"/>
    </location>
</feature>
<feature type="compositionally biased region" description="Acidic residues" evidence="4">
    <location>
        <begin position="60"/>
        <end position="72"/>
    </location>
</feature>
<dbReference type="GO" id="GO:0030691">
    <property type="term" value="C:Noc2p-Noc3p complex"/>
    <property type="evidence" value="ECO:0007669"/>
    <property type="project" value="TreeGrafter"/>
</dbReference>
<evidence type="ECO:0000313" key="6">
    <source>
        <dbReference type="Proteomes" id="UP000306050"/>
    </source>
</evidence>
<accession>A0A4U7KPB0</accession>
<proteinExistence type="inferred from homology"/>
<dbReference type="GO" id="GO:0042273">
    <property type="term" value="P:ribosomal large subunit biogenesis"/>
    <property type="evidence" value="ECO:0007669"/>
    <property type="project" value="TreeGrafter"/>
</dbReference>
<dbReference type="OrthoDB" id="10266662at2759"/>
<evidence type="ECO:0000313" key="5">
    <source>
        <dbReference type="EMBL" id="TKY86053.1"/>
    </source>
</evidence>
<evidence type="ECO:0000256" key="3">
    <source>
        <dbReference type="ARBA" id="ARBA00023242"/>
    </source>
</evidence>